<dbReference type="Gene3D" id="3.40.50.300">
    <property type="entry name" value="P-loop containing nucleotide triphosphate hydrolases"/>
    <property type="match status" value="1"/>
</dbReference>
<evidence type="ECO:0000313" key="10">
    <source>
        <dbReference type="Proteomes" id="UP001258017"/>
    </source>
</evidence>
<dbReference type="PANTHER" id="PTHR12896">
    <property type="entry name" value="PAX6 NEIGHBOR PROTEIN PAXNEB"/>
    <property type="match status" value="1"/>
</dbReference>
<comment type="subcellular location">
    <subcellularLocation>
        <location evidence="2">Cytoplasm</location>
    </subcellularLocation>
    <subcellularLocation>
        <location evidence="1">Nucleus</location>
    </subcellularLocation>
</comment>
<dbReference type="InterPro" id="IPR027417">
    <property type="entry name" value="P-loop_NTPase"/>
</dbReference>
<keyword evidence="6" id="KW-0963">Cytoplasm</keyword>
<protein>
    <recommendedName>
        <fullName evidence="5">Elongator complex protein 4</fullName>
    </recommendedName>
</protein>
<dbReference type="EMBL" id="JAIFRP010000074">
    <property type="protein sequence ID" value="KAK2579816.1"/>
    <property type="molecule type" value="Genomic_DNA"/>
</dbReference>
<dbReference type="CDD" id="cd19494">
    <property type="entry name" value="Elp4"/>
    <property type="match status" value="1"/>
</dbReference>
<evidence type="ECO:0000256" key="6">
    <source>
        <dbReference type="ARBA" id="ARBA00022490"/>
    </source>
</evidence>
<evidence type="ECO:0000256" key="1">
    <source>
        <dbReference type="ARBA" id="ARBA00004123"/>
    </source>
</evidence>
<comment type="pathway">
    <text evidence="3">tRNA modification; 5-methoxycarbonylmethyl-2-thiouridine-tRNA biosynthesis.</text>
</comment>
<dbReference type="GO" id="GO:0002098">
    <property type="term" value="P:tRNA wobble uridine modification"/>
    <property type="evidence" value="ECO:0007669"/>
    <property type="project" value="InterPro"/>
</dbReference>
<evidence type="ECO:0000256" key="5">
    <source>
        <dbReference type="ARBA" id="ARBA00020265"/>
    </source>
</evidence>
<evidence type="ECO:0000256" key="4">
    <source>
        <dbReference type="ARBA" id="ARBA00007573"/>
    </source>
</evidence>
<organism evidence="9 10">
    <name type="scientific">Odynerus spinipes</name>
    <dbReference type="NCBI Taxonomy" id="1348599"/>
    <lineage>
        <taxon>Eukaryota</taxon>
        <taxon>Metazoa</taxon>
        <taxon>Ecdysozoa</taxon>
        <taxon>Arthropoda</taxon>
        <taxon>Hexapoda</taxon>
        <taxon>Insecta</taxon>
        <taxon>Pterygota</taxon>
        <taxon>Neoptera</taxon>
        <taxon>Endopterygota</taxon>
        <taxon>Hymenoptera</taxon>
        <taxon>Apocrita</taxon>
        <taxon>Aculeata</taxon>
        <taxon>Vespoidea</taxon>
        <taxon>Vespidae</taxon>
        <taxon>Eumeninae</taxon>
        <taxon>Odynerus</taxon>
    </lineage>
</organism>
<dbReference type="PANTHER" id="PTHR12896:SF1">
    <property type="entry name" value="ELONGATOR COMPLEX PROTEIN 4"/>
    <property type="match status" value="1"/>
</dbReference>
<accession>A0AAD9RIP8</accession>
<dbReference type="InterPro" id="IPR008728">
    <property type="entry name" value="Elongator_complex_protein_4"/>
</dbReference>
<dbReference type="AlphaFoldDB" id="A0AAD9RIP8"/>
<comment type="caution">
    <text evidence="9">The sequence shown here is derived from an EMBL/GenBank/DDBJ whole genome shotgun (WGS) entry which is preliminary data.</text>
</comment>
<name>A0AAD9RIP8_9HYME</name>
<dbReference type="GO" id="GO:0033588">
    <property type="term" value="C:elongator holoenzyme complex"/>
    <property type="evidence" value="ECO:0007669"/>
    <property type="project" value="InterPro"/>
</dbReference>
<evidence type="ECO:0000256" key="3">
    <source>
        <dbReference type="ARBA" id="ARBA00005043"/>
    </source>
</evidence>
<keyword evidence="8" id="KW-0539">Nucleus</keyword>
<dbReference type="GO" id="GO:0005737">
    <property type="term" value="C:cytoplasm"/>
    <property type="evidence" value="ECO:0007669"/>
    <property type="project" value="UniProtKB-SubCell"/>
</dbReference>
<keyword evidence="10" id="KW-1185">Reference proteome</keyword>
<evidence type="ECO:0000256" key="8">
    <source>
        <dbReference type="ARBA" id="ARBA00023242"/>
    </source>
</evidence>
<reference evidence="9" key="2">
    <citation type="journal article" date="2023" name="Commun. Biol.">
        <title>Intrasexual cuticular hydrocarbon dimorphism in a wasp sheds light on hydrocarbon biosynthesis genes in Hymenoptera.</title>
        <authorList>
            <person name="Moris V.C."/>
            <person name="Podsiadlowski L."/>
            <person name="Martin S."/>
            <person name="Oeyen J.P."/>
            <person name="Donath A."/>
            <person name="Petersen M."/>
            <person name="Wilbrandt J."/>
            <person name="Misof B."/>
            <person name="Liedtke D."/>
            <person name="Thamm M."/>
            <person name="Scheiner R."/>
            <person name="Schmitt T."/>
            <person name="Niehuis O."/>
        </authorList>
    </citation>
    <scope>NUCLEOTIDE SEQUENCE</scope>
    <source>
        <strain evidence="9">GBR_01_08_01A</strain>
    </source>
</reference>
<evidence type="ECO:0000256" key="2">
    <source>
        <dbReference type="ARBA" id="ARBA00004496"/>
    </source>
</evidence>
<dbReference type="FunFam" id="3.40.50.300:FF:003211">
    <property type="entry name" value="Elongator complex protein, putative"/>
    <property type="match status" value="1"/>
</dbReference>
<dbReference type="Pfam" id="PF05625">
    <property type="entry name" value="PAXNEB"/>
    <property type="match status" value="1"/>
</dbReference>
<gene>
    <name evidence="9" type="ORF">KPH14_008695</name>
</gene>
<dbReference type="Proteomes" id="UP001258017">
    <property type="component" value="Unassembled WGS sequence"/>
</dbReference>
<proteinExistence type="inferred from homology"/>
<evidence type="ECO:0000313" key="9">
    <source>
        <dbReference type="EMBL" id="KAK2579816.1"/>
    </source>
</evidence>
<comment type="similarity">
    <text evidence="4">Belongs to the ELP4 family.</text>
</comment>
<keyword evidence="7" id="KW-0819">tRNA processing</keyword>
<evidence type="ECO:0000256" key="7">
    <source>
        <dbReference type="ARBA" id="ARBA00022694"/>
    </source>
</evidence>
<reference evidence="9" key="1">
    <citation type="submission" date="2021-08" db="EMBL/GenBank/DDBJ databases">
        <authorList>
            <person name="Misof B."/>
            <person name="Oliver O."/>
            <person name="Podsiadlowski L."/>
            <person name="Donath A."/>
            <person name="Peters R."/>
            <person name="Mayer C."/>
            <person name="Rust J."/>
            <person name="Gunkel S."/>
            <person name="Lesny P."/>
            <person name="Martin S."/>
            <person name="Oeyen J.P."/>
            <person name="Petersen M."/>
            <person name="Panagiotis P."/>
            <person name="Wilbrandt J."/>
            <person name="Tanja T."/>
        </authorList>
    </citation>
    <scope>NUCLEOTIDE SEQUENCE</scope>
    <source>
        <strain evidence="9">GBR_01_08_01A</strain>
        <tissue evidence="9">Thorax + abdomen</tissue>
    </source>
</reference>
<sequence>MVGEGLRSKTRIPYIEGTKPSYKNAQLLVSTGIPSLDYTIGGGLPIGSILLVEEDTYGTYAHAVQKYFIAEGIVCKHPLFVASRDTDPSSLLSELPAPIADPTLQPEVRSMQDESMKIAWRYQNLRTVDSSPTGGHVFGHFYDLTKSMNQEIIDEANITQWYEPEMNANRQDFENAAYEDLLKSIAKTLKDGKFFVSDEPDKRNVLRISISSLGSRLWFCDSEESTHKDILKFLYGLKALLRHSFSLAMISVPVENFDNVDKFVERMEHLSDIAIGLESFAGSAKETNPLFKDYHGLVHIKKLRTFNILAPHTPESRDLAFKLRRKKFVIEILHLPPDLGDTVQREQDETATMGGCSAGGRKNLLDF</sequence>
<dbReference type="GO" id="GO:0008023">
    <property type="term" value="C:transcription elongation factor complex"/>
    <property type="evidence" value="ECO:0007669"/>
    <property type="project" value="TreeGrafter"/>
</dbReference>